<dbReference type="SUPFAM" id="SSF47762">
    <property type="entry name" value="PAH2 domain"/>
    <property type="match status" value="3"/>
</dbReference>
<keyword evidence="9" id="KW-1185">Reference proteome</keyword>
<evidence type="ECO:0000256" key="3">
    <source>
        <dbReference type="ARBA" id="ARBA00022737"/>
    </source>
</evidence>
<accession>A0A151QTY6</accession>
<evidence type="ECO:0000313" key="8">
    <source>
        <dbReference type="EMBL" id="KYP33798.1"/>
    </source>
</evidence>
<evidence type="ECO:0000256" key="1">
    <source>
        <dbReference type="ARBA" id="ARBA00004123"/>
    </source>
</evidence>
<evidence type="ECO:0000259" key="7">
    <source>
        <dbReference type="SMART" id="SM00761"/>
    </source>
</evidence>
<dbReference type="Proteomes" id="UP000075243">
    <property type="component" value="Unassembled WGS sequence"/>
</dbReference>
<feature type="compositionally biased region" description="Basic residues" evidence="6">
    <location>
        <begin position="227"/>
        <end position="237"/>
    </location>
</feature>
<feature type="compositionally biased region" description="Basic and acidic residues" evidence="6">
    <location>
        <begin position="240"/>
        <end position="259"/>
    </location>
</feature>
<dbReference type="InterPro" id="IPR039774">
    <property type="entry name" value="Sin3-like"/>
</dbReference>
<keyword evidence="2" id="KW-0678">Repressor</keyword>
<dbReference type="Pfam" id="PF02671">
    <property type="entry name" value="PAH"/>
    <property type="match status" value="2"/>
</dbReference>
<dbReference type="GO" id="GO:0000122">
    <property type="term" value="P:negative regulation of transcription by RNA polymerase II"/>
    <property type="evidence" value="ECO:0007669"/>
    <property type="project" value="TreeGrafter"/>
</dbReference>
<dbReference type="Pfam" id="PF08295">
    <property type="entry name" value="Sin3_corepress"/>
    <property type="match status" value="1"/>
</dbReference>
<dbReference type="PROSITE" id="PS51477">
    <property type="entry name" value="PAH"/>
    <property type="match status" value="2"/>
</dbReference>
<evidence type="ECO:0000256" key="4">
    <source>
        <dbReference type="ARBA" id="ARBA00023242"/>
    </source>
</evidence>
<dbReference type="InterPro" id="IPR003822">
    <property type="entry name" value="PAH"/>
</dbReference>
<dbReference type="InterPro" id="IPR036600">
    <property type="entry name" value="PAH_sf"/>
</dbReference>
<dbReference type="SMART" id="SM00761">
    <property type="entry name" value="HDAC_interact"/>
    <property type="match status" value="1"/>
</dbReference>
<dbReference type="Gramene" id="C.cajan_46431.t">
    <property type="protein sequence ID" value="C.cajan_46431.t"/>
    <property type="gene ID" value="C.cajan_46431"/>
</dbReference>
<evidence type="ECO:0000256" key="2">
    <source>
        <dbReference type="ARBA" id="ARBA00022491"/>
    </source>
</evidence>
<dbReference type="GO" id="GO:0000118">
    <property type="term" value="C:histone deacetylase complex"/>
    <property type="evidence" value="ECO:0007669"/>
    <property type="project" value="TreeGrafter"/>
</dbReference>
<dbReference type="AlphaFoldDB" id="A0A151QTY6"/>
<dbReference type="GO" id="GO:0000785">
    <property type="term" value="C:chromatin"/>
    <property type="evidence" value="ECO:0007669"/>
    <property type="project" value="TreeGrafter"/>
</dbReference>
<evidence type="ECO:0000313" key="9">
    <source>
        <dbReference type="Proteomes" id="UP000075243"/>
    </source>
</evidence>
<evidence type="ECO:0000256" key="6">
    <source>
        <dbReference type="SAM" id="MobiDB-lite"/>
    </source>
</evidence>
<keyword evidence="3" id="KW-0677">Repeat</keyword>
<comment type="subcellular location">
    <subcellularLocation>
        <location evidence="1 5">Nucleus</location>
    </subcellularLocation>
</comment>
<evidence type="ECO:0000256" key="5">
    <source>
        <dbReference type="PROSITE-ProRule" id="PRU00810"/>
    </source>
</evidence>
<gene>
    <name evidence="8" type="ORF">KK1_045320</name>
</gene>
<dbReference type="PANTHER" id="PTHR12346">
    <property type="entry name" value="SIN3B-RELATED"/>
    <property type="match status" value="1"/>
</dbReference>
<feature type="domain" description="Histone deacetylase interacting" evidence="7">
    <location>
        <begin position="429"/>
        <end position="529"/>
    </location>
</feature>
<feature type="region of interest" description="Disordered" evidence="6">
    <location>
        <begin position="218"/>
        <end position="259"/>
    </location>
</feature>
<sequence length="648" mass="74963">MTRGVSQKQATDDALAYLKAVKYMFQDKGEKYDDFLEVMKDFKFQRIDITGVTTRVKELFKGKKDLILGFNTFLPKGHEITLSLEDEHPPQKKPVEFEEAINFVGKIKTRFQGNDHVCKSFYDILNMYRKETKPISEVYQEKGVHLTIQGQDHVYESFLAVLRMFRIGNKTLTTAYKEITELLQNSVDLLNGLSRLSINTSKTDSIHIVHGQNSVFRERSSAVPKGKQGHARKRKLTKTTYDDHQYSVDDRSDRDWSEGEKENRIYYQDGIQRLVLKGSSSCMAEDPRAEPFCNADKIFGMDPMSSTCYHKTSMKSSEEFLVCAKGNEKLQNHKNCFSKNVDVQSKEKTTQQKLQSSVKHGPKRLKVEDWDKERHHDSDDRVKEMIGECRKWDKSSAVVNKNVSGPKLSLYANKKNYSAKSVMELDVSICEQGTPSYYLLPKEFQTPSSSQRTKFDAEVLNDHWICVNSRTKDSSFKHKSINPYEKILFKCEDDRFELDMVIEIAKSTTKQVKELIEKITTNIIESDNPINIEVSMLLSYINSLNLRCIERLYGDHGLEVIDELKKNASLVLPVILTRLKQKQDEWARCRADFHEVWAEICAKNYHKSLDPHTTYSKKQDTKCLSTIGKRMCCPTRTWNAIFFFLFVL</sequence>
<dbReference type="EMBL" id="KQ484771">
    <property type="protein sequence ID" value="KYP33798.1"/>
    <property type="molecule type" value="Genomic_DNA"/>
</dbReference>
<dbReference type="OMA" id="RTECISI"/>
<proteinExistence type="predicted"/>
<dbReference type="FunFam" id="1.20.1160.11:FF:000001">
    <property type="entry name" value="Paired amphipathic helix protein Sin3"/>
    <property type="match status" value="1"/>
</dbReference>
<name>A0A151QTY6_CAJCA</name>
<protein>
    <submittedName>
        <fullName evidence="8">Paired amphipathic helix protein Sin3</fullName>
    </submittedName>
</protein>
<dbReference type="GO" id="GO:0003714">
    <property type="term" value="F:transcription corepressor activity"/>
    <property type="evidence" value="ECO:0007669"/>
    <property type="project" value="InterPro"/>
</dbReference>
<keyword evidence="4 5" id="KW-0539">Nucleus</keyword>
<dbReference type="FunFam" id="1.20.1160.11:FF:000003">
    <property type="entry name" value="Paired amphipathic helix SIN3-like protein"/>
    <property type="match status" value="1"/>
</dbReference>
<organism evidence="8 9">
    <name type="scientific">Cajanus cajan</name>
    <name type="common">Pigeon pea</name>
    <name type="synonym">Cajanus indicus</name>
    <dbReference type="NCBI Taxonomy" id="3821"/>
    <lineage>
        <taxon>Eukaryota</taxon>
        <taxon>Viridiplantae</taxon>
        <taxon>Streptophyta</taxon>
        <taxon>Embryophyta</taxon>
        <taxon>Tracheophyta</taxon>
        <taxon>Spermatophyta</taxon>
        <taxon>Magnoliopsida</taxon>
        <taxon>eudicotyledons</taxon>
        <taxon>Gunneridae</taxon>
        <taxon>Pentapetalae</taxon>
        <taxon>rosids</taxon>
        <taxon>fabids</taxon>
        <taxon>Fabales</taxon>
        <taxon>Fabaceae</taxon>
        <taxon>Papilionoideae</taxon>
        <taxon>50 kb inversion clade</taxon>
        <taxon>NPAAA clade</taxon>
        <taxon>indigoferoid/millettioid clade</taxon>
        <taxon>Phaseoleae</taxon>
        <taxon>Cajanus</taxon>
    </lineage>
</organism>
<reference evidence="8" key="1">
    <citation type="journal article" date="2012" name="Nat. Biotechnol.">
        <title>Draft genome sequence of pigeonpea (Cajanus cajan), an orphan legume crop of resource-poor farmers.</title>
        <authorList>
            <person name="Varshney R.K."/>
            <person name="Chen W."/>
            <person name="Li Y."/>
            <person name="Bharti A.K."/>
            <person name="Saxena R.K."/>
            <person name="Schlueter J.A."/>
            <person name="Donoghue M.T."/>
            <person name="Azam S."/>
            <person name="Fan G."/>
            <person name="Whaley A.M."/>
            <person name="Farmer A.D."/>
            <person name="Sheridan J."/>
            <person name="Iwata A."/>
            <person name="Tuteja R."/>
            <person name="Penmetsa R.V."/>
            <person name="Wu W."/>
            <person name="Upadhyaya H.D."/>
            <person name="Yang S.P."/>
            <person name="Shah T."/>
            <person name="Saxena K.B."/>
            <person name="Michael T."/>
            <person name="McCombie W.R."/>
            <person name="Yang B."/>
            <person name="Zhang G."/>
            <person name="Yang H."/>
            <person name="Wang J."/>
            <person name="Spillane C."/>
            <person name="Cook D.R."/>
            <person name="May G.D."/>
            <person name="Xu X."/>
            <person name="Jackson S.A."/>
        </authorList>
    </citation>
    <scope>NUCLEOTIDE SEQUENCE [LARGE SCALE GENOMIC DNA]</scope>
</reference>
<dbReference type="STRING" id="3821.A0A151QTY6"/>
<dbReference type="InterPro" id="IPR013194">
    <property type="entry name" value="HDAC_interact_dom"/>
</dbReference>
<dbReference type="PANTHER" id="PTHR12346:SF0">
    <property type="entry name" value="SIN3A, ISOFORM G"/>
    <property type="match status" value="1"/>
</dbReference>
<dbReference type="Gene3D" id="1.20.1160.11">
    <property type="entry name" value="Paired amphipathic helix"/>
    <property type="match status" value="3"/>
</dbReference>